<comment type="cofactor">
    <cofactor evidence="1">
        <name>heme c</name>
        <dbReference type="ChEBI" id="CHEBI:61717"/>
    </cofactor>
</comment>
<evidence type="ECO:0000256" key="8">
    <source>
        <dbReference type="PROSITE-ProRule" id="PRU00433"/>
    </source>
</evidence>
<evidence type="ECO:0000256" key="7">
    <source>
        <dbReference type="ARBA" id="ARBA00023004"/>
    </source>
</evidence>
<evidence type="ECO:0000256" key="3">
    <source>
        <dbReference type="ARBA" id="ARBA00022617"/>
    </source>
</evidence>
<keyword evidence="2" id="KW-0813">Transport</keyword>
<dbReference type="PANTHER" id="PTHR35008:SF4">
    <property type="entry name" value="BLL4482 PROTEIN"/>
    <property type="match status" value="1"/>
</dbReference>
<dbReference type="Proteomes" id="UP001238334">
    <property type="component" value="Chromosome"/>
</dbReference>
<evidence type="ECO:0000256" key="9">
    <source>
        <dbReference type="SAM" id="MobiDB-lite"/>
    </source>
</evidence>
<evidence type="ECO:0000259" key="10">
    <source>
        <dbReference type="PROSITE" id="PS51007"/>
    </source>
</evidence>
<dbReference type="SUPFAM" id="SSF46626">
    <property type="entry name" value="Cytochrome c"/>
    <property type="match status" value="1"/>
</dbReference>
<dbReference type="PROSITE" id="PS51007">
    <property type="entry name" value="CYTC"/>
    <property type="match status" value="1"/>
</dbReference>
<proteinExistence type="predicted"/>
<sequence length="131" mass="14108">MLLPAAASGAAADQVDQGQPLYAENCASCHGVKLEGQPDWRRRLDSGRMPAPPHDASGHSWHHSDAALFRLTKQGVAAVVGNGYQSDMPAFAEVLSDDEIRAILDYIKGTWPAKQRQVQAEISRDASALSQ</sequence>
<dbReference type="KEGG" id="ppso:QPJ95_01860"/>
<dbReference type="Pfam" id="PF13442">
    <property type="entry name" value="Cytochrome_CBB3"/>
    <property type="match status" value="1"/>
</dbReference>
<dbReference type="GO" id="GO:0005506">
    <property type="term" value="F:iron ion binding"/>
    <property type="evidence" value="ECO:0007669"/>
    <property type="project" value="InterPro"/>
</dbReference>
<dbReference type="EMBL" id="CP127247">
    <property type="protein sequence ID" value="WIY27524.1"/>
    <property type="molecule type" value="Genomic_DNA"/>
</dbReference>
<keyword evidence="5 8" id="KW-0479">Metal-binding</keyword>
<evidence type="ECO:0000256" key="1">
    <source>
        <dbReference type="ARBA" id="ARBA00001926"/>
    </source>
</evidence>
<keyword evidence="6" id="KW-0249">Electron transport</keyword>
<keyword evidence="3 8" id="KW-0349">Heme</keyword>
<dbReference type="Gene3D" id="1.10.760.10">
    <property type="entry name" value="Cytochrome c-like domain"/>
    <property type="match status" value="1"/>
</dbReference>
<gene>
    <name evidence="11" type="ORF">QPJ95_01860</name>
</gene>
<evidence type="ECO:0000313" key="12">
    <source>
        <dbReference type="Proteomes" id="UP001238334"/>
    </source>
</evidence>
<dbReference type="InterPro" id="IPR009056">
    <property type="entry name" value="Cyt_c-like_dom"/>
</dbReference>
<accession>A0A9Y2P6K2</accession>
<dbReference type="GO" id="GO:0009055">
    <property type="term" value="F:electron transfer activity"/>
    <property type="evidence" value="ECO:0007669"/>
    <property type="project" value="InterPro"/>
</dbReference>
<reference evidence="11 12" key="1">
    <citation type="submission" date="2023-06" db="EMBL/GenBank/DDBJ databases">
        <title>Parasedimentitalea psychrophila sp. nov., a psychrophilic bacterium isolated from deep-sea sediment.</title>
        <authorList>
            <person name="Li A."/>
        </authorList>
    </citation>
    <scope>NUCLEOTIDE SEQUENCE [LARGE SCALE GENOMIC DNA]</scope>
    <source>
        <strain evidence="11 12">QS115</strain>
    </source>
</reference>
<dbReference type="InterPro" id="IPR008168">
    <property type="entry name" value="Cyt_C_IC"/>
</dbReference>
<feature type="region of interest" description="Disordered" evidence="9">
    <location>
        <begin position="40"/>
        <end position="61"/>
    </location>
</feature>
<dbReference type="InterPro" id="IPR036909">
    <property type="entry name" value="Cyt_c-like_dom_sf"/>
</dbReference>
<dbReference type="PANTHER" id="PTHR35008">
    <property type="entry name" value="BLL4482 PROTEIN-RELATED"/>
    <property type="match status" value="1"/>
</dbReference>
<dbReference type="AlphaFoldDB" id="A0A9Y2P6K2"/>
<keyword evidence="4" id="KW-0679">Respiratory chain</keyword>
<organism evidence="11 12">
    <name type="scientific">Parasedimentitalea psychrophila</name>
    <dbReference type="NCBI Taxonomy" id="2997337"/>
    <lineage>
        <taxon>Bacteria</taxon>
        <taxon>Pseudomonadati</taxon>
        <taxon>Pseudomonadota</taxon>
        <taxon>Alphaproteobacteria</taxon>
        <taxon>Rhodobacterales</taxon>
        <taxon>Paracoccaceae</taxon>
        <taxon>Parasedimentitalea</taxon>
    </lineage>
</organism>
<keyword evidence="12" id="KW-1185">Reference proteome</keyword>
<evidence type="ECO:0000256" key="6">
    <source>
        <dbReference type="ARBA" id="ARBA00022982"/>
    </source>
</evidence>
<evidence type="ECO:0000313" key="11">
    <source>
        <dbReference type="EMBL" id="WIY27524.1"/>
    </source>
</evidence>
<feature type="domain" description="Cytochrome c" evidence="10">
    <location>
        <begin position="13"/>
        <end position="111"/>
    </location>
</feature>
<keyword evidence="7 8" id="KW-0408">Iron</keyword>
<dbReference type="PRINTS" id="PR00605">
    <property type="entry name" value="CYTCHROMECIC"/>
</dbReference>
<dbReference type="GO" id="GO:0020037">
    <property type="term" value="F:heme binding"/>
    <property type="evidence" value="ECO:0007669"/>
    <property type="project" value="InterPro"/>
</dbReference>
<dbReference type="InterPro" id="IPR051459">
    <property type="entry name" value="Cytochrome_c-type_DH"/>
</dbReference>
<name>A0A9Y2P6K2_9RHOB</name>
<evidence type="ECO:0000256" key="2">
    <source>
        <dbReference type="ARBA" id="ARBA00022448"/>
    </source>
</evidence>
<evidence type="ECO:0000256" key="5">
    <source>
        <dbReference type="ARBA" id="ARBA00022723"/>
    </source>
</evidence>
<protein>
    <submittedName>
        <fullName evidence="11">Cytochrome c</fullName>
    </submittedName>
</protein>
<evidence type="ECO:0000256" key="4">
    <source>
        <dbReference type="ARBA" id="ARBA00022660"/>
    </source>
</evidence>
<dbReference type="RefSeq" id="WP_270920256.1">
    <property type="nucleotide sequence ID" value="NZ_CP127247.1"/>
</dbReference>